<dbReference type="InterPro" id="IPR051945">
    <property type="entry name" value="RRM_MRD1_RNA_proc_ribogen"/>
</dbReference>
<dbReference type="Gene3D" id="3.30.70.330">
    <property type="match status" value="1"/>
</dbReference>
<dbReference type="SUPFAM" id="SSF54928">
    <property type="entry name" value="RNA-binding domain, RBD"/>
    <property type="match status" value="1"/>
</dbReference>
<dbReference type="SMART" id="SM00360">
    <property type="entry name" value="RRM"/>
    <property type="match status" value="1"/>
</dbReference>
<dbReference type="Ensembl" id="ENSHHUT00000037778.1">
    <property type="protein sequence ID" value="ENSHHUP00000036329.1"/>
    <property type="gene ID" value="ENSHHUG00000022812.1"/>
</dbReference>
<dbReference type="AlphaFoldDB" id="A0A4W5MEZ0"/>
<keyword evidence="3 5" id="KW-0694">RNA-binding</keyword>
<dbReference type="STRING" id="62062.ENSHHUP00000036329"/>
<dbReference type="CDD" id="cd12413">
    <property type="entry name" value="RRM1_RBM28_like"/>
    <property type="match status" value="1"/>
</dbReference>
<accession>A0A4W5MEZ0</accession>
<keyword evidence="9" id="KW-1185">Reference proteome</keyword>
<evidence type="ECO:0000256" key="4">
    <source>
        <dbReference type="ARBA" id="ARBA00023242"/>
    </source>
</evidence>
<evidence type="ECO:0000256" key="2">
    <source>
        <dbReference type="ARBA" id="ARBA00022737"/>
    </source>
</evidence>
<dbReference type="PANTHER" id="PTHR48039:SF5">
    <property type="entry name" value="RNA-BINDING PROTEIN 28"/>
    <property type="match status" value="1"/>
</dbReference>
<protein>
    <recommendedName>
        <fullName evidence="7">RRM domain-containing protein</fullName>
    </recommendedName>
</protein>
<proteinExistence type="predicted"/>
<reference evidence="9" key="1">
    <citation type="submission" date="2018-06" db="EMBL/GenBank/DDBJ databases">
        <title>Genome assembly of Danube salmon.</title>
        <authorList>
            <person name="Macqueen D.J."/>
            <person name="Gundappa M.K."/>
        </authorList>
    </citation>
    <scope>NUCLEOTIDE SEQUENCE [LARGE SCALE GENOMIC DNA]</scope>
</reference>
<keyword evidence="4" id="KW-0539">Nucleus</keyword>
<organism evidence="8 9">
    <name type="scientific">Hucho hucho</name>
    <name type="common">huchen</name>
    <dbReference type="NCBI Taxonomy" id="62062"/>
    <lineage>
        <taxon>Eukaryota</taxon>
        <taxon>Metazoa</taxon>
        <taxon>Chordata</taxon>
        <taxon>Craniata</taxon>
        <taxon>Vertebrata</taxon>
        <taxon>Euteleostomi</taxon>
        <taxon>Actinopterygii</taxon>
        <taxon>Neopterygii</taxon>
        <taxon>Teleostei</taxon>
        <taxon>Protacanthopterygii</taxon>
        <taxon>Salmoniformes</taxon>
        <taxon>Salmonidae</taxon>
        <taxon>Salmoninae</taxon>
        <taxon>Hucho</taxon>
    </lineage>
</organism>
<dbReference type="GeneTree" id="ENSGT00550000074976"/>
<evidence type="ECO:0000313" key="8">
    <source>
        <dbReference type="Ensembl" id="ENSHHUP00000036329.1"/>
    </source>
</evidence>
<evidence type="ECO:0000259" key="7">
    <source>
        <dbReference type="PROSITE" id="PS50102"/>
    </source>
</evidence>
<evidence type="ECO:0000256" key="6">
    <source>
        <dbReference type="SAM" id="MobiDB-lite"/>
    </source>
</evidence>
<comment type="subcellular location">
    <subcellularLocation>
        <location evidence="1">Nucleus</location>
    </subcellularLocation>
</comment>
<reference evidence="8" key="2">
    <citation type="submission" date="2025-08" db="UniProtKB">
        <authorList>
            <consortium name="Ensembl"/>
        </authorList>
    </citation>
    <scope>IDENTIFICATION</scope>
</reference>
<evidence type="ECO:0000256" key="1">
    <source>
        <dbReference type="ARBA" id="ARBA00004123"/>
    </source>
</evidence>
<dbReference type="InterPro" id="IPR035979">
    <property type="entry name" value="RBD_domain_sf"/>
</dbReference>
<dbReference type="Pfam" id="PF00076">
    <property type="entry name" value="RRM_1"/>
    <property type="match status" value="1"/>
</dbReference>
<feature type="domain" description="RRM" evidence="7">
    <location>
        <begin position="4"/>
        <end position="79"/>
    </location>
</feature>
<reference evidence="8" key="3">
    <citation type="submission" date="2025-09" db="UniProtKB">
        <authorList>
            <consortium name="Ensembl"/>
        </authorList>
    </citation>
    <scope>IDENTIFICATION</scope>
</reference>
<keyword evidence="2" id="KW-0677">Repeat</keyword>
<evidence type="ECO:0000256" key="5">
    <source>
        <dbReference type="PROSITE-ProRule" id="PRU00176"/>
    </source>
</evidence>
<feature type="compositionally biased region" description="Basic and acidic residues" evidence="6">
    <location>
        <begin position="110"/>
        <end position="120"/>
    </location>
</feature>
<dbReference type="PROSITE" id="PS50102">
    <property type="entry name" value="RRM"/>
    <property type="match status" value="1"/>
</dbReference>
<evidence type="ECO:0000256" key="3">
    <source>
        <dbReference type="ARBA" id="ARBA00022884"/>
    </source>
</evidence>
<feature type="region of interest" description="Disordered" evidence="6">
    <location>
        <begin position="78"/>
        <end position="138"/>
    </location>
</feature>
<sequence length="138" mass="15675">MSALTIFVRSLPVDASNDRLEEIFSEIGPVKHCFVVKEKGEDKCRGFGYVTYSMEDAQRAVREVKDYDGQKINVSVAKKKLNDKKKGTTATAPKEPVPQKEQISRSFKVKPKESQTDHQESQFQGLRHRHTSDARASY</sequence>
<dbReference type="PANTHER" id="PTHR48039">
    <property type="entry name" value="RNA-BINDING MOTIF PROTEIN 14B"/>
    <property type="match status" value="1"/>
</dbReference>
<dbReference type="GO" id="GO:0005730">
    <property type="term" value="C:nucleolus"/>
    <property type="evidence" value="ECO:0007669"/>
    <property type="project" value="TreeGrafter"/>
</dbReference>
<dbReference type="Proteomes" id="UP000314982">
    <property type="component" value="Unassembled WGS sequence"/>
</dbReference>
<dbReference type="FunFam" id="3.30.70.330:FF:000315">
    <property type="entry name" value="RNA-binding motif protein 28"/>
    <property type="match status" value="1"/>
</dbReference>
<evidence type="ECO:0000313" key="9">
    <source>
        <dbReference type="Proteomes" id="UP000314982"/>
    </source>
</evidence>
<dbReference type="GO" id="GO:0003729">
    <property type="term" value="F:mRNA binding"/>
    <property type="evidence" value="ECO:0007669"/>
    <property type="project" value="TreeGrafter"/>
</dbReference>
<name>A0A4W5MEZ0_9TELE</name>
<dbReference type="InterPro" id="IPR000504">
    <property type="entry name" value="RRM_dom"/>
</dbReference>
<dbReference type="InterPro" id="IPR012677">
    <property type="entry name" value="Nucleotide-bd_a/b_plait_sf"/>
</dbReference>